<dbReference type="CDD" id="cd06198">
    <property type="entry name" value="FNR_like_3"/>
    <property type="match status" value="1"/>
</dbReference>
<evidence type="ECO:0000256" key="7">
    <source>
        <dbReference type="ARBA" id="ARBA00022827"/>
    </source>
</evidence>
<dbReference type="InterPro" id="IPR013112">
    <property type="entry name" value="FAD-bd_8"/>
</dbReference>
<dbReference type="SUPFAM" id="SSF52343">
    <property type="entry name" value="Ferredoxin reductase-like, C-terminal NADP-linked domain"/>
    <property type="match status" value="1"/>
</dbReference>
<keyword evidence="4 13" id="KW-0812">Transmembrane</keyword>
<dbReference type="GO" id="GO:0050660">
    <property type="term" value="F:flavin adenine dinucleotide binding"/>
    <property type="evidence" value="ECO:0007669"/>
    <property type="project" value="TreeGrafter"/>
</dbReference>
<dbReference type="EMBL" id="FOEL01000002">
    <property type="protein sequence ID" value="SEP59416.1"/>
    <property type="molecule type" value="Genomic_DNA"/>
</dbReference>
<dbReference type="PROSITE" id="PS51384">
    <property type="entry name" value="FAD_FR"/>
    <property type="match status" value="1"/>
</dbReference>
<dbReference type="InterPro" id="IPR017927">
    <property type="entry name" value="FAD-bd_FR_type"/>
</dbReference>
<feature type="transmembrane region" description="Helical" evidence="13">
    <location>
        <begin position="141"/>
        <end position="158"/>
    </location>
</feature>
<gene>
    <name evidence="15" type="ORF">SAMN02787113_00119</name>
</gene>
<dbReference type="InterPro" id="IPR017938">
    <property type="entry name" value="Riboflavin_synthase-like_b-brl"/>
</dbReference>
<dbReference type="InterPro" id="IPR039261">
    <property type="entry name" value="FNR_nucleotide-bd"/>
</dbReference>
<dbReference type="Pfam" id="PF08022">
    <property type="entry name" value="FAD_binding_8"/>
    <property type="match status" value="1"/>
</dbReference>
<evidence type="ECO:0000256" key="4">
    <source>
        <dbReference type="ARBA" id="ARBA00022692"/>
    </source>
</evidence>
<feature type="domain" description="FAD-binding FR-type" evidence="14">
    <location>
        <begin position="197"/>
        <end position="295"/>
    </location>
</feature>
<organism evidence="15 16">
    <name type="scientific">Lysinibacillus fusiformis</name>
    <dbReference type="NCBI Taxonomy" id="28031"/>
    <lineage>
        <taxon>Bacteria</taxon>
        <taxon>Bacillati</taxon>
        <taxon>Bacillota</taxon>
        <taxon>Bacilli</taxon>
        <taxon>Bacillales</taxon>
        <taxon>Bacillaceae</taxon>
        <taxon>Lysinibacillus</taxon>
    </lineage>
</organism>
<evidence type="ECO:0000256" key="2">
    <source>
        <dbReference type="ARBA" id="ARBA00004141"/>
    </source>
</evidence>
<evidence type="ECO:0000256" key="3">
    <source>
        <dbReference type="ARBA" id="ARBA00022630"/>
    </source>
</evidence>
<evidence type="ECO:0000313" key="15">
    <source>
        <dbReference type="EMBL" id="SEP59416.1"/>
    </source>
</evidence>
<protein>
    <submittedName>
        <fullName evidence="15">Predicted ferric reductase</fullName>
    </submittedName>
</protein>
<sequence>MKAYRGLLLIILAMGSSACLWYFATPLTPIHPLNKLAHIIGGLAITGLFLVFLFSTRMKILERWFHGLERLNFYHKVLAMFSLAFIIIHGQLQKMVPDEDLPQTSFREWAKELGEFAQYGFIILIALAFLAKFLKYEHWRWLHRLLLLPYTLGIYHTYFSSEYDLLQPSALGIFTALTTTIGFMSALYMMTMYQDMFFPYNGTISNIQKLNAHVIELELTLTKKLHYRPGQFLFLKIFQEGIEKAPHPFSISGGDGVTIRVTIKAVGDFTKQVYNEIQVDTPVAIDGPFGHFDFAKGANQQLWIAGGIGITPFIAYLQTKPTKKIDLYYSFHGVDNIVYKDFLLDYAQSNEQFTVTFIDTSQVDRLSFVQLTIPAHTSIYLCGPEKMMKHFKSSAPTSHIEWEAFKLR</sequence>
<dbReference type="Proteomes" id="UP000199410">
    <property type="component" value="Unassembled WGS sequence"/>
</dbReference>
<dbReference type="Pfam" id="PF00175">
    <property type="entry name" value="NAD_binding_1"/>
    <property type="match status" value="1"/>
</dbReference>
<keyword evidence="8 13" id="KW-1133">Transmembrane helix</keyword>
<reference evidence="15 16" key="1">
    <citation type="submission" date="2016-10" db="EMBL/GenBank/DDBJ databases">
        <authorList>
            <person name="Varghese N."/>
            <person name="Submissions S."/>
        </authorList>
    </citation>
    <scope>NUCLEOTIDE SEQUENCE [LARGE SCALE GENOMIC DNA]</scope>
    <source>
        <strain evidence="15 16">TC-13</strain>
    </source>
</reference>
<name>A0A1H8Z4V0_9BACI</name>
<proteinExistence type="predicted"/>
<keyword evidence="7" id="KW-0274">FAD</keyword>
<keyword evidence="10" id="KW-0408">Iron</keyword>
<dbReference type="PANTHER" id="PTHR47354:SF8">
    <property type="entry name" value="1,2-PHENYLACETYL-COA EPOXIDASE, SUBUNIT E"/>
    <property type="match status" value="1"/>
</dbReference>
<feature type="transmembrane region" description="Helical" evidence="13">
    <location>
        <begin position="170"/>
        <end position="190"/>
    </location>
</feature>
<evidence type="ECO:0000256" key="11">
    <source>
        <dbReference type="ARBA" id="ARBA00023014"/>
    </source>
</evidence>
<feature type="transmembrane region" description="Helical" evidence="13">
    <location>
        <begin position="7"/>
        <end position="24"/>
    </location>
</feature>
<keyword evidence="11" id="KW-0411">Iron-sulfur</keyword>
<dbReference type="RefSeq" id="WP_089985066.1">
    <property type="nucleotide sequence ID" value="NZ_FMVP01000002.1"/>
</dbReference>
<evidence type="ECO:0000256" key="12">
    <source>
        <dbReference type="ARBA" id="ARBA00023136"/>
    </source>
</evidence>
<feature type="transmembrane region" description="Helical" evidence="13">
    <location>
        <begin position="116"/>
        <end position="134"/>
    </location>
</feature>
<evidence type="ECO:0000313" key="16">
    <source>
        <dbReference type="Proteomes" id="UP000199410"/>
    </source>
</evidence>
<dbReference type="Gene3D" id="2.40.30.10">
    <property type="entry name" value="Translation factors"/>
    <property type="match status" value="1"/>
</dbReference>
<dbReference type="GO" id="GO:0046872">
    <property type="term" value="F:metal ion binding"/>
    <property type="evidence" value="ECO:0007669"/>
    <property type="project" value="UniProtKB-KW"/>
</dbReference>
<evidence type="ECO:0000256" key="1">
    <source>
        <dbReference type="ARBA" id="ARBA00001974"/>
    </source>
</evidence>
<comment type="subcellular location">
    <subcellularLocation>
        <location evidence="2">Membrane</location>
        <topology evidence="2">Multi-pass membrane protein</topology>
    </subcellularLocation>
</comment>
<dbReference type="Pfam" id="PF01794">
    <property type="entry name" value="Ferric_reduct"/>
    <property type="match status" value="1"/>
</dbReference>
<dbReference type="GO" id="GO:0016491">
    <property type="term" value="F:oxidoreductase activity"/>
    <property type="evidence" value="ECO:0007669"/>
    <property type="project" value="UniProtKB-KW"/>
</dbReference>
<dbReference type="GO" id="GO:0051537">
    <property type="term" value="F:2 iron, 2 sulfur cluster binding"/>
    <property type="evidence" value="ECO:0007669"/>
    <property type="project" value="UniProtKB-KW"/>
</dbReference>
<dbReference type="SUPFAM" id="SSF63380">
    <property type="entry name" value="Riboflavin synthase domain-like"/>
    <property type="match status" value="1"/>
</dbReference>
<feature type="transmembrane region" description="Helical" evidence="13">
    <location>
        <begin position="77"/>
        <end position="96"/>
    </location>
</feature>
<accession>A0A1H8Z4V0</accession>
<evidence type="ECO:0000256" key="5">
    <source>
        <dbReference type="ARBA" id="ARBA00022714"/>
    </source>
</evidence>
<keyword evidence="6" id="KW-0479">Metal-binding</keyword>
<keyword evidence="5" id="KW-0001">2Fe-2S</keyword>
<dbReference type="PROSITE" id="PS51257">
    <property type="entry name" value="PROKAR_LIPOPROTEIN"/>
    <property type="match status" value="1"/>
</dbReference>
<keyword evidence="12 13" id="KW-0472">Membrane</keyword>
<evidence type="ECO:0000256" key="13">
    <source>
        <dbReference type="SAM" id="Phobius"/>
    </source>
</evidence>
<comment type="cofactor">
    <cofactor evidence="1">
        <name>FAD</name>
        <dbReference type="ChEBI" id="CHEBI:57692"/>
    </cofactor>
</comment>
<dbReference type="InterPro" id="IPR050415">
    <property type="entry name" value="MRET"/>
</dbReference>
<evidence type="ECO:0000256" key="9">
    <source>
        <dbReference type="ARBA" id="ARBA00023002"/>
    </source>
</evidence>
<dbReference type="InterPro" id="IPR013130">
    <property type="entry name" value="Fe3_Rdtase_TM_dom"/>
</dbReference>
<dbReference type="PANTHER" id="PTHR47354">
    <property type="entry name" value="NADH OXIDOREDUCTASE HCR"/>
    <property type="match status" value="1"/>
</dbReference>
<evidence type="ECO:0000256" key="8">
    <source>
        <dbReference type="ARBA" id="ARBA00022989"/>
    </source>
</evidence>
<evidence type="ECO:0000259" key="14">
    <source>
        <dbReference type="PROSITE" id="PS51384"/>
    </source>
</evidence>
<evidence type="ECO:0000256" key="10">
    <source>
        <dbReference type="ARBA" id="ARBA00023004"/>
    </source>
</evidence>
<keyword evidence="3" id="KW-0285">Flavoprotein</keyword>
<dbReference type="Gene3D" id="3.40.50.80">
    <property type="entry name" value="Nucleotide-binding domain of ferredoxin-NADP reductase (FNR) module"/>
    <property type="match status" value="1"/>
</dbReference>
<dbReference type="AlphaFoldDB" id="A0A1H8Z4V0"/>
<keyword evidence="9" id="KW-0560">Oxidoreductase</keyword>
<dbReference type="InterPro" id="IPR001433">
    <property type="entry name" value="OxRdtase_FAD/NAD-bd"/>
</dbReference>
<evidence type="ECO:0000256" key="6">
    <source>
        <dbReference type="ARBA" id="ARBA00022723"/>
    </source>
</evidence>
<feature type="transmembrane region" description="Helical" evidence="13">
    <location>
        <begin position="36"/>
        <end position="56"/>
    </location>
</feature>
<dbReference type="GO" id="GO:0016020">
    <property type="term" value="C:membrane"/>
    <property type="evidence" value="ECO:0007669"/>
    <property type="project" value="UniProtKB-SubCell"/>
</dbReference>
<comment type="caution">
    <text evidence="15">The sequence shown here is derived from an EMBL/GenBank/DDBJ whole genome shotgun (WGS) entry which is preliminary data.</text>
</comment>